<feature type="non-terminal residue" evidence="1">
    <location>
        <position position="1"/>
    </location>
</feature>
<organism evidence="1">
    <name type="scientific">marine sediment metagenome</name>
    <dbReference type="NCBI Taxonomy" id="412755"/>
    <lineage>
        <taxon>unclassified sequences</taxon>
        <taxon>metagenomes</taxon>
        <taxon>ecological metagenomes</taxon>
    </lineage>
</organism>
<comment type="caution">
    <text evidence="1">The sequence shown here is derived from an EMBL/GenBank/DDBJ whole genome shotgun (WGS) entry which is preliminary data.</text>
</comment>
<proteinExistence type="predicted"/>
<accession>A0A1B6NQ50</accession>
<evidence type="ECO:0000313" key="1">
    <source>
        <dbReference type="EMBL" id="KTF05566.1"/>
    </source>
</evidence>
<gene>
    <name evidence="1" type="ORF">MGSAQ_002938</name>
</gene>
<dbReference type="EMBL" id="AYSL01001704">
    <property type="protein sequence ID" value="KTF05566.1"/>
    <property type="molecule type" value="Genomic_DNA"/>
</dbReference>
<sequence length="32" mass="3895">AIGRYTVWRVNVDDGYFDKCRTCYFEKPHQVK</sequence>
<dbReference type="AlphaFoldDB" id="A0A1B6NQ50"/>
<protein>
    <submittedName>
        <fullName evidence="1">Uncharacterized protein</fullName>
    </submittedName>
</protein>
<name>A0A1B6NQ50_9ZZZZ</name>
<reference evidence="1" key="1">
    <citation type="submission" date="2013-11" db="EMBL/GenBank/DDBJ databases">
        <title>Microbial diversity, functional groups and degradation webs in Northern and Southern Mediterranean and Red Sea marine crude oil polluted sites.</title>
        <authorList>
            <person name="Daffonchio D."/>
            <person name="Mapelli F."/>
            <person name="Ferrer M."/>
            <person name="Richter M."/>
            <person name="Cherif A."/>
            <person name="Malkawi H.I."/>
            <person name="Yakimov M.M."/>
            <person name="Abdel-Fattah Y.R."/>
            <person name="Blaghen M."/>
            <person name="Golyshin P.N."/>
            <person name="Kalogerakis N."/>
            <person name="Boon N."/>
            <person name="Magagnini M."/>
            <person name="Fava F."/>
        </authorList>
    </citation>
    <scope>NUCLEOTIDE SEQUENCE</scope>
</reference>